<sequence>MSKTVLLTILTITMGWVINTTFAFIFIVEFIIGNLGNGFIALVNCVDWVKRRKVSLTDQILTALAISRTALLWSIFLSWYVSMFNPALFMSEKFSRTLTVTWTVANHFSVWFGTSLSIFHFLKIANFSNSIFLRLKWRVKKVVSVILLVTLVLLFFNTALINIHVNTWINGFERNRTCISISSNFVQFSTLLLFTNTAFTLVPFTLSLTTFILLISSLWKHVKEMQHAAKGSADASTTVHIRAMQAVIAFLLVYAVFFLSYIIPGFRIAYPSGHSCVLILHNSKLRQACVSVLWWLKCRFKDGEPSGHTPFRESS</sequence>
<comment type="subcellular location">
    <subcellularLocation>
        <location evidence="1 17">Membrane</location>
        <topology evidence="1 17">Multi-pass membrane protein</topology>
    </subcellularLocation>
</comment>
<name>A0A8C9DE11_PROSS</name>
<feature type="transmembrane region" description="Helical" evidence="18">
    <location>
        <begin position="100"/>
        <end position="122"/>
    </location>
</feature>
<dbReference type="CDD" id="cd15019">
    <property type="entry name" value="7tm_TAS2R14-like"/>
    <property type="match status" value="1"/>
</dbReference>
<dbReference type="GO" id="GO:0033038">
    <property type="term" value="F:bitter taste receptor activity"/>
    <property type="evidence" value="ECO:0007669"/>
    <property type="project" value="InterPro"/>
</dbReference>
<keyword evidence="3 17" id="KW-0919">Taste</keyword>
<evidence type="ECO:0000256" key="16">
    <source>
        <dbReference type="RuleBase" id="RU004423"/>
    </source>
</evidence>
<keyword evidence="4 17" id="KW-0716">Sensory transduction</keyword>
<evidence type="ECO:0000256" key="2">
    <source>
        <dbReference type="ARBA" id="ARBA00007376"/>
    </source>
</evidence>
<dbReference type="GO" id="GO:0004930">
    <property type="term" value="F:G protein-coupled receptor activity"/>
    <property type="evidence" value="ECO:0007669"/>
    <property type="project" value="UniProtKB-KW"/>
</dbReference>
<evidence type="ECO:0000313" key="21">
    <source>
        <dbReference type="Proteomes" id="UP000694414"/>
    </source>
</evidence>
<evidence type="ECO:0000256" key="14">
    <source>
        <dbReference type="ARBA" id="ARBA00049946"/>
    </source>
</evidence>
<dbReference type="FunFam" id="1.20.1070.10:FF:000042">
    <property type="entry name" value="Taste receptor type 2 member 7"/>
    <property type="match status" value="1"/>
</dbReference>
<evidence type="ECO:0000256" key="6">
    <source>
        <dbReference type="ARBA" id="ARBA00022989"/>
    </source>
</evidence>
<keyword evidence="6 18" id="KW-1133">Transmembrane helix</keyword>
<comment type="subunit">
    <text evidence="15">Core component of the TAS2R14-GNAI1 complex, consisting of TAS2R14, GNAI1, GNB1 and GNG2; within the complex interacts with GNAI1. Core component of the TAS2R14-GNAT3 complex, consisting of TAS2R14, GNAT3, GNB1 and GNG2; within the complex interacts with GNAT3. Core component of the TAS2R14-GNAS2 complex, consisting of TAS2R14, GNAS2, GNB1 and GNG2; within the complex interacts with GNAS2.</text>
</comment>
<comment type="catalytic activity">
    <reaction evidence="12">
        <text>3',5'-cyclic AMP(in) = 3',5'-cyclic AMP(out)</text>
        <dbReference type="Rhea" id="RHEA:76223"/>
        <dbReference type="ChEBI" id="CHEBI:58165"/>
    </reaction>
</comment>
<evidence type="ECO:0000256" key="4">
    <source>
        <dbReference type="ARBA" id="ARBA00022606"/>
    </source>
</evidence>
<evidence type="ECO:0000256" key="9">
    <source>
        <dbReference type="ARBA" id="ARBA00023170"/>
    </source>
</evidence>
<keyword evidence="9 17" id="KW-0675">Receptor</keyword>
<dbReference type="AlphaFoldDB" id="A0A8C9DE11"/>
<evidence type="ECO:0000256" key="12">
    <source>
        <dbReference type="ARBA" id="ARBA00036196"/>
    </source>
</evidence>
<keyword evidence="7 17" id="KW-0297">G-protein coupled receptor</keyword>
<feature type="transmembrane region" description="Helical" evidence="18">
    <location>
        <begin position="198"/>
        <end position="219"/>
    </location>
</feature>
<feature type="transmembrane region" description="Helical" evidence="18">
    <location>
        <begin position="142"/>
        <end position="165"/>
    </location>
</feature>
<keyword evidence="21" id="KW-1185">Reference proteome</keyword>
<reference evidence="20" key="2">
    <citation type="submission" date="2025-09" db="UniProtKB">
        <authorList>
            <consortium name="Ensembl"/>
        </authorList>
    </citation>
    <scope>IDENTIFICATION</scope>
</reference>
<keyword evidence="10" id="KW-0325">Glycoprotein</keyword>
<evidence type="ECO:0000256" key="17">
    <source>
        <dbReference type="RuleBase" id="RU004424"/>
    </source>
</evidence>
<evidence type="ECO:0000256" key="13">
    <source>
        <dbReference type="ARBA" id="ARBA00036634"/>
    </source>
</evidence>
<accession>A0A8C9DE11</accession>
<keyword evidence="8 17" id="KW-0472">Membrane</keyword>
<dbReference type="GO" id="GO:0005886">
    <property type="term" value="C:plasma membrane"/>
    <property type="evidence" value="ECO:0007669"/>
    <property type="project" value="UniProtKB-ARBA"/>
</dbReference>
<dbReference type="Pfam" id="PF05296">
    <property type="entry name" value="TAS2R"/>
    <property type="match status" value="1"/>
</dbReference>
<keyword evidence="5 17" id="KW-0812">Transmembrane</keyword>
<evidence type="ECO:0000256" key="11">
    <source>
        <dbReference type="ARBA" id="ARBA00023224"/>
    </source>
</evidence>
<dbReference type="Gene3D" id="1.20.1070.10">
    <property type="entry name" value="Rhodopsin 7-helix transmembrane proteins"/>
    <property type="match status" value="1"/>
</dbReference>
<protein>
    <recommendedName>
        <fullName evidence="17">Taste receptor type 2</fullName>
    </recommendedName>
</protein>
<dbReference type="Ensembl" id="ENSPSMT00000002793.1">
    <property type="protein sequence ID" value="ENSPSMP00000002357.1"/>
    <property type="gene ID" value="ENSPSMG00000001836.1"/>
</dbReference>
<feature type="transmembrane region" description="Helical" evidence="18">
    <location>
        <begin position="239"/>
        <end position="263"/>
    </location>
</feature>
<comment type="function">
    <text evidence="14">Gustducin-linked G-protein coupled receptor that plays a role in the perception of bitterness. The activity of this receptor stimulates GNAT3, activating the gustducin G-protein pathway. Likely plays a role in sensing the chemical composition of the gastrointestinal content and other extra-oral tissues via the inhibitory G-protein pathways.</text>
</comment>
<dbReference type="InterPro" id="IPR017452">
    <property type="entry name" value="GPCR_Rhodpsn_7TM"/>
</dbReference>
<feature type="transmembrane region" description="Helical" evidence="18">
    <location>
        <begin position="6"/>
        <end position="32"/>
    </location>
</feature>
<feature type="domain" description="G-protein coupled receptors family 1 profile" evidence="19">
    <location>
        <begin position="36"/>
        <end position="263"/>
    </location>
</feature>
<evidence type="ECO:0000256" key="3">
    <source>
        <dbReference type="ARBA" id="ARBA00022480"/>
    </source>
</evidence>
<evidence type="ECO:0000259" key="19">
    <source>
        <dbReference type="PROSITE" id="PS50262"/>
    </source>
</evidence>
<organism evidence="20 21">
    <name type="scientific">Prolemur simus</name>
    <name type="common">Greater bamboo lemur</name>
    <name type="synonym">Hapalemur simus</name>
    <dbReference type="NCBI Taxonomy" id="1328070"/>
    <lineage>
        <taxon>Eukaryota</taxon>
        <taxon>Metazoa</taxon>
        <taxon>Chordata</taxon>
        <taxon>Craniata</taxon>
        <taxon>Vertebrata</taxon>
        <taxon>Euteleostomi</taxon>
        <taxon>Mammalia</taxon>
        <taxon>Eutheria</taxon>
        <taxon>Euarchontoglires</taxon>
        <taxon>Primates</taxon>
        <taxon>Strepsirrhini</taxon>
        <taxon>Lemuriformes</taxon>
        <taxon>Lemuridae</taxon>
        <taxon>Prolemur</taxon>
    </lineage>
</organism>
<keyword evidence="11 17" id="KW-0807">Transducer</keyword>
<evidence type="ECO:0000256" key="5">
    <source>
        <dbReference type="ARBA" id="ARBA00022692"/>
    </source>
</evidence>
<evidence type="ECO:0000256" key="15">
    <source>
        <dbReference type="ARBA" id="ARBA00050010"/>
    </source>
</evidence>
<dbReference type="GeneTree" id="ENSGT01150000286975"/>
<reference evidence="20" key="1">
    <citation type="submission" date="2025-08" db="UniProtKB">
        <authorList>
            <consortium name="Ensembl"/>
        </authorList>
    </citation>
    <scope>IDENTIFICATION</scope>
</reference>
<evidence type="ECO:0000256" key="10">
    <source>
        <dbReference type="ARBA" id="ARBA00023180"/>
    </source>
</evidence>
<proteinExistence type="inferred from homology"/>
<evidence type="ECO:0000256" key="8">
    <source>
        <dbReference type="ARBA" id="ARBA00023136"/>
    </source>
</evidence>
<dbReference type="PROSITE" id="PS50262">
    <property type="entry name" value="G_PROTEIN_RECEP_F1_2"/>
    <property type="match status" value="1"/>
</dbReference>
<evidence type="ECO:0000256" key="1">
    <source>
        <dbReference type="ARBA" id="ARBA00004141"/>
    </source>
</evidence>
<evidence type="ECO:0000256" key="18">
    <source>
        <dbReference type="SAM" id="Phobius"/>
    </source>
</evidence>
<dbReference type="PANTHER" id="PTHR11394">
    <property type="entry name" value="TASTE RECEPTOR TYPE 2"/>
    <property type="match status" value="1"/>
</dbReference>
<dbReference type="Proteomes" id="UP000694414">
    <property type="component" value="Unplaced"/>
</dbReference>
<comment type="similarity">
    <text evidence="2 16">Belongs to the G-protein coupled receptor T2R family.</text>
</comment>
<evidence type="ECO:0000313" key="20">
    <source>
        <dbReference type="Ensembl" id="ENSPSMP00000002357.1"/>
    </source>
</evidence>
<evidence type="ECO:0000256" key="7">
    <source>
        <dbReference type="ARBA" id="ARBA00023040"/>
    </source>
</evidence>
<comment type="catalytic activity">
    <reaction evidence="13">
        <text>Ca(2+)(in) = Ca(2+)(out)</text>
        <dbReference type="Rhea" id="RHEA:29671"/>
        <dbReference type="ChEBI" id="CHEBI:29108"/>
    </reaction>
</comment>
<dbReference type="InterPro" id="IPR007960">
    <property type="entry name" value="TAS2R"/>
</dbReference>
<dbReference type="SUPFAM" id="SSF81321">
    <property type="entry name" value="Family A G protein-coupled receptor-like"/>
    <property type="match status" value="1"/>
</dbReference>
<dbReference type="PANTHER" id="PTHR11394:SF23">
    <property type="entry name" value="TASTE RECEPTOR TYPE 2 MEMBER 14"/>
    <property type="match status" value="1"/>
</dbReference>